<dbReference type="InterPro" id="IPR040044">
    <property type="entry name" value="SRR1L"/>
</dbReference>
<dbReference type="EMBL" id="MCFF01000018">
    <property type="protein sequence ID" value="ORZ16109.1"/>
    <property type="molecule type" value="Genomic_DNA"/>
</dbReference>
<gene>
    <name evidence="4" type="ORF">BCR41DRAFT_422124</name>
</gene>
<dbReference type="PANTHER" id="PTHR28626:SF3">
    <property type="entry name" value="SRR1-LIKE PROTEIN"/>
    <property type="match status" value="1"/>
</dbReference>
<dbReference type="GO" id="GO:0005737">
    <property type="term" value="C:cytoplasm"/>
    <property type="evidence" value="ECO:0007669"/>
    <property type="project" value="TreeGrafter"/>
</dbReference>
<comment type="similarity">
    <text evidence="1">Belongs to the SRR1 family.</text>
</comment>
<sequence>MSNFKEQPNVLIPEQESKSLPPLTQTTEQESSEEPFVFVTRKKKGCKQRKSFSSPSSLSQPSLFRTPFDNDINESTRESSNMPGWRGKKPPTIKKNSQRSRIAGFRGMESERTIDWGLTMMESRITTLKQSRFYQAFQELVELTLIPSCRKQRRKSASDEPWDRPLATQIANEEHINSKNHCKTVSDNENDESLSMDYFGEAQGTGINPMDSQIQNNSILEMVFYGIGSIENSRNSQFQLALGICLKEILQVTGAISIFDPIMTEYDKELVEKLGLQVLKVNDQAKKVIKTRTLLYMPHCPKGLYSHVLESNWERERLNNMVILGNRFTMYDESPSFKQLAKQAPFILPALSIAQISPFPDVKFEDNTIFNDLAFHIFPTSETVPEVSLLDQEPDPEIL</sequence>
<dbReference type="Pfam" id="PF07985">
    <property type="entry name" value="SRR1"/>
    <property type="match status" value="1"/>
</dbReference>
<feature type="domain" description="SRR1-like" evidence="3">
    <location>
        <begin position="215"/>
        <end position="377"/>
    </location>
</feature>
<evidence type="ECO:0000259" key="3">
    <source>
        <dbReference type="Pfam" id="PF07985"/>
    </source>
</evidence>
<protein>
    <submittedName>
        <fullName evidence="4">SRR1-domain-containing protein</fullName>
    </submittedName>
</protein>
<dbReference type="Proteomes" id="UP000193648">
    <property type="component" value="Unassembled WGS sequence"/>
</dbReference>
<proteinExistence type="inferred from homology"/>
<dbReference type="PANTHER" id="PTHR28626">
    <property type="entry name" value="SRR1-LIKE PROTEIN"/>
    <property type="match status" value="1"/>
</dbReference>
<evidence type="ECO:0000256" key="2">
    <source>
        <dbReference type="SAM" id="MobiDB-lite"/>
    </source>
</evidence>
<feature type="compositionally biased region" description="Low complexity" evidence="2">
    <location>
        <begin position="51"/>
        <end position="65"/>
    </location>
</feature>
<keyword evidence="5" id="KW-1185">Reference proteome</keyword>
<feature type="compositionally biased region" description="Basic residues" evidence="2">
    <location>
        <begin position="86"/>
        <end position="98"/>
    </location>
</feature>
<organism evidence="4 5">
    <name type="scientific">Lobosporangium transversale</name>
    <dbReference type="NCBI Taxonomy" id="64571"/>
    <lineage>
        <taxon>Eukaryota</taxon>
        <taxon>Fungi</taxon>
        <taxon>Fungi incertae sedis</taxon>
        <taxon>Mucoromycota</taxon>
        <taxon>Mortierellomycotina</taxon>
        <taxon>Mortierellomycetes</taxon>
        <taxon>Mortierellales</taxon>
        <taxon>Mortierellaceae</taxon>
        <taxon>Lobosporangium</taxon>
    </lineage>
</organism>
<dbReference type="RefSeq" id="XP_021881456.1">
    <property type="nucleotide sequence ID" value="XM_022030106.1"/>
</dbReference>
<evidence type="ECO:0000313" key="4">
    <source>
        <dbReference type="EMBL" id="ORZ16109.1"/>
    </source>
</evidence>
<feature type="region of interest" description="Disordered" evidence="2">
    <location>
        <begin position="1"/>
        <end position="100"/>
    </location>
</feature>
<evidence type="ECO:0000256" key="1">
    <source>
        <dbReference type="ARBA" id="ARBA00009856"/>
    </source>
</evidence>
<dbReference type="AlphaFoldDB" id="A0A1Y2GMX2"/>
<dbReference type="GO" id="GO:0005634">
    <property type="term" value="C:nucleus"/>
    <property type="evidence" value="ECO:0007669"/>
    <property type="project" value="TreeGrafter"/>
</dbReference>
<dbReference type="InParanoid" id="A0A1Y2GMX2"/>
<accession>A0A1Y2GMX2</accession>
<feature type="compositionally biased region" description="Basic residues" evidence="2">
    <location>
        <begin position="40"/>
        <end position="50"/>
    </location>
</feature>
<evidence type="ECO:0000313" key="5">
    <source>
        <dbReference type="Proteomes" id="UP000193648"/>
    </source>
</evidence>
<dbReference type="OrthoDB" id="551431at2759"/>
<name>A0A1Y2GMX2_9FUNG</name>
<comment type="caution">
    <text evidence="4">The sequence shown here is derived from an EMBL/GenBank/DDBJ whole genome shotgun (WGS) entry which is preliminary data.</text>
</comment>
<dbReference type="GeneID" id="33571949"/>
<dbReference type="InterPro" id="IPR012942">
    <property type="entry name" value="SRR1-like"/>
</dbReference>
<reference evidence="4 5" key="1">
    <citation type="submission" date="2016-07" db="EMBL/GenBank/DDBJ databases">
        <title>Pervasive Adenine N6-methylation of Active Genes in Fungi.</title>
        <authorList>
            <consortium name="DOE Joint Genome Institute"/>
            <person name="Mondo S.J."/>
            <person name="Dannebaum R.O."/>
            <person name="Kuo R.C."/>
            <person name="Labutti K."/>
            <person name="Haridas S."/>
            <person name="Kuo A."/>
            <person name="Salamov A."/>
            <person name="Ahrendt S.R."/>
            <person name="Lipzen A."/>
            <person name="Sullivan W."/>
            <person name="Andreopoulos W.B."/>
            <person name="Clum A."/>
            <person name="Lindquist E."/>
            <person name="Daum C."/>
            <person name="Ramamoorthy G.K."/>
            <person name="Gryganskyi A."/>
            <person name="Culley D."/>
            <person name="Magnuson J.K."/>
            <person name="James T.Y."/>
            <person name="O'Malley M.A."/>
            <person name="Stajich J.E."/>
            <person name="Spatafora J.W."/>
            <person name="Visel A."/>
            <person name="Grigoriev I.V."/>
        </authorList>
    </citation>
    <scope>NUCLEOTIDE SEQUENCE [LARGE SCALE GENOMIC DNA]</scope>
    <source>
        <strain evidence="4 5">NRRL 3116</strain>
    </source>
</reference>